<name>A0A0G2SS51_9CAUD</name>
<reference evidence="1 2" key="1">
    <citation type="submission" date="2015-03" db="EMBL/GenBank/DDBJ databases">
        <authorList>
            <person name="Melo L.D.R."/>
            <person name="Veiga P."/>
            <person name="Cerca N."/>
            <person name="Kropinski A.M."/>
            <person name="Azeredo J."/>
            <person name="Almeida C."/>
            <person name="Sillankorva S."/>
        </authorList>
    </citation>
    <scope>NUCLEOTIDE SEQUENCE [LARGE SCALE GENOMIC DNA]</scope>
</reference>
<protein>
    <submittedName>
        <fullName evidence="1">Uncharacterized protein</fullName>
    </submittedName>
</protein>
<dbReference type="RefSeq" id="YP_009195480.1">
    <property type="nucleotide sequence ID" value="NC_028762.1"/>
</dbReference>
<keyword evidence="2" id="KW-1185">Reference proteome</keyword>
<accession>A0A0G2SS51</accession>
<evidence type="ECO:0000313" key="2">
    <source>
        <dbReference type="Proteomes" id="UP000202749"/>
    </source>
</evidence>
<dbReference type="Proteomes" id="UP000202749">
    <property type="component" value="Segment"/>
</dbReference>
<dbReference type="GeneID" id="26622861"/>
<dbReference type="EMBL" id="KP890823">
    <property type="protein sequence ID" value="AKA61924.1"/>
    <property type="molecule type" value="Genomic_DNA"/>
</dbReference>
<dbReference type="KEGG" id="vg:26622861"/>
<dbReference type="Pfam" id="PF17603">
    <property type="entry name" value="DUF5499"/>
    <property type="match status" value="1"/>
</dbReference>
<organism evidence="1 2">
    <name type="scientific">Proteus phage vB_PmiM_Pm5461</name>
    <dbReference type="NCBI Taxonomy" id="1636250"/>
    <lineage>
        <taxon>Viruses</taxon>
        <taxon>Duplodnaviria</taxon>
        <taxon>Heunggongvirae</taxon>
        <taxon>Uroviricota</taxon>
        <taxon>Caudoviricetes</taxon>
        <taxon>Pantevenvirales</taxon>
        <taxon>Straboviridae</taxon>
        <taxon>Bragavirus</taxon>
        <taxon>Bragavirus pm5461</taxon>
    </lineage>
</organism>
<dbReference type="InterPro" id="IPR035133">
    <property type="entry name" value="DUF5499"/>
</dbReference>
<gene>
    <name evidence="1" type="ORF">Pm5461_062</name>
</gene>
<sequence>MGKTVRRKTLKNNGYYDKTSRTARAYKDPNDVADNIFHSDKPKRWKGIDSEVKTAQAKLSRADKRHILNKVLENPEYDTLRTDLVYKKKSNEAYAYS</sequence>
<evidence type="ECO:0000313" key="1">
    <source>
        <dbReference type="EMBL" id="AKA61924.1"/>
    </source>
</evidence>
<proteinExistence type="predicted"/>